<feature type="non-terminal residue" evidence="2">
    <location>
        <position position="1"/>
    </location>
</feature>
<accession>A0A392VVB6</accession>
<dbReference type="Proteomes" id="UP000265520">
    <property type="component" value="Unassembled WGS sequence"/>
</dbReference>
<dbReference type="EMBL" id="LXQA011271203">
    <property type="protein sequence ID" value="MCI91409.1"/>
    <property type="molecule type" value="Genomic_DNA"/>
</dbReference>
<sequence length="57" mass="6213">SAGKKPLYGPPRTKSKNLSVTEEKKKTLKRKAPPASDYEFEMETNVATSGGTSRKSV</sequence>
<evidence type="ECO:0000313" key="2">
    <source>
        <dbReference type="EMBL" id="MCI91409.1"/>
    </source>
</evidence>
<proteinExistence type="predicted"/>
<comment type="caution">
    <text evidence="2">The sequence shown here is derived from an EMBL/GenBank/DDBJ whole genome shotgun (WGS) entry which is preliminary data.</text>
</comment>
<keyword evidence="3" id="KW-1185">Reference proteome</keyword>
<evidence type="ECO:0000313" key="3">
    <source>
        <dbReference type="Proteomes" id="UP000265520"/>
    </source>
</evidence>
<feature type="region of interest" description="Disordered" evidence="1">
    <location>
        <begin position="1"/>
        <end position="57"/>
    </location>
</feature>
<dbReference type="AlphaFoldDB" id="A0A392VVB6"/>
<evidence type="ECO:0000256" key="1">
    <source>
        <dbReference type="SAM" id="MobiDB-lite"/>
    </source>
</evidence>
<name>A0A392VVB6_9FABA</name>
<organism evidence="2 3">
    <name type="scientific">Trifolium medium</name>
    <dbReference type="NCBI Taxonomy" id="97028"/>
    <lineage>
        <taxon>Eukaryota</taxon>
        <taxon>Viridiplantae</taxon>
        <taxon>Streptophyta</taxon>
        <taxon>Embryophyta</taxon>
        <taxon>Tracheophyta</taxon>
        <taxon>Spermatophyta</taxon>
        <taxon>Magnoliopsida</taxon>
        <taxon>eudicotyledons</taxon>
        <taxon>Gunneridae</taxon>
        <taxon>Pentapetalae</taxon>
        <taxon>rosids</taxon>
        <taxon>fabids</taxon>
        <taxon>Fabales</taxon>
        <taxon>Fabaceae</taxon>
        <taxon>Papilionoideae</taxon>
        <taxon>50 kb inversion clade</taxon>
        <taxon>NPAAA clade</taxon>
        <taxon>Hologalegina</taxon>
        <taxon>IRL clade</taxon>
        <taxon>Trifolieae</taxon>
        <taxon>Trifolium</taxon>
    </lineage>
</organism>
<reference evidence="2 3" key="1">
    <citation type="journal article" date="2018" name="Front. Plant Sci.">
        <title>Red Clover (Trifolium pratense) and Zigzag Clover (T. medium) - A Picture of Genomic Similarities and Differences.</title>
        <authorList>
            <person name="Dluhosova J."/>
            <person name="Istvanek J."/>
            <person name="Nedelnik J."/>
            <person name="Repkova J."/>
        </authorList>
    </citation>
    <scope>NUCLEOTIDE SEQUENCE [LARGE SCALE GENOMIC DNA]</scope>
    <source>
        <strain evidence="3">cv. 10/8</strain>
        <tissue evidence="2">Leaf</tissue>
    </source>
</reference>
<feature type="compositionally biased region" description="Polar residues" evidence="1">
    <location>
        <begin position="45"/>
        <end position="57"/>
    </location>
</feature>
<protein>
    <submittedName>
        <fullName evidence="2">Uncharacterized protein</fullName>
    </submittedName>
</protein>